<organism evidence="1">
    <name type="scientific">Sus scrofa</name>
    <name type="common">Pig</name>
    <dbReference type="NCBI Taxonomy" id="9823"/>
    <lineage>
        <taxon>Eukaryota</taxon>
        <taxon>Metazoa</taxon>
        <taxon>Chordata</taxon>
        <taxon>Craniata</taxon>
        <taxon>Vertebrata</taxon>
        <taxon>Euteleostomi</taxon>
        <taxon>Mammalia</taxon>
        <taxon>Eutheria</taxon>
        <taxon>Laurasiatheria</taxon>
        <taxon>Artiodactyla</taxon>
        <taxon>Suina</taxon>
        <taxon>Suidae</taxon>
        <taxon>Sus</taxon>
    </lineage>
</organism>
<dbReference type="EMBL" id="DQIR01048150">
    <property type="protein sequence ID" value="HDA03626.1"/>
    <property type="molecule type" value="Transcribed_RNA"/>
</dbReference>
<evidence type="ECO:0000313" key="1">
    <source>
        <dbReference type="EMBL" id="HDC73129.1"/>
    </source>
</evidence>
<reference evidence="1" key="1">
    <citation type="journal article" date="2019" name="PeerJ">
        <title>Genes of the pig, Sus scrofa, reconstructed with EvidentialGene.</title>
        <authorList>
            <person name="Gilbert D.G."/>
        </authorList>
    </citation>
    <scope>NUCLEOTIDE SEQUENCE</scope>
</reference>
<sequence>MSSHTKWPEGLPLTKSLGQPFIGLKHSNQLPALRCTSFRPCGTFSWEYTSNIPCSLTGPRWSRHPRRPGLAQNRSGESQTEFLCEATESSPQAWIFALGPREGRSAGPCQLSLDAHVVFSFVSSAAVLTDALTLVPSPTDRDAMDPDASTLNFLKAVCRLSSSPSLASDFIVKVFTLLWMLPLIPESGSVVVQQDLGRGRLRT</sequence>
<accession>A0A481CX96</accession>
<name>A0A481CX96_PIG</name>
<dbReference type="AlphaFoldDB" id="A0A481CX96"/>
<proteinExistence type="predicted"/>
<protein>
    <submittedName>
        <fullName evidence="1">Oxidative stress-responsive serine-rich protein 1</fullName>
    </submittedName>
</protein>
<dbReference type="EMBL" id="DQIR01317655">
    <property type="protein sequence ID" value="HDC73129.1"/>
    <property type="molecule type" value="Transcribed_RNA"/>
</dbReference>